<gene>
    <name evidence="1" type="ORF">AYI69_g1164</name>
</gene>
<evidence type="ECO:0000313" key="1">
    <source>
        <dbReference type="EMBL" id="OMJ29339.1"/>
    </source>
</evidence>
<evidence type="ECO:0000313" key="2">
    <source>
        <dbReference type="Proteomes" id="UP000187429"/>
    </source>
</evidence>
<reference evidence="2" key="1">
    <citation type="submission" date="2017-01" db="EMBL/GenBank/DDBJ databases">
        <authorList>
            <person name="Wang Y."/>
            <person name="White M."/>
            <person name="Kvist S."/>
            <person name="Moncalvo J.-M."/>
        </authorList>
    </citation>
    <scope>NUCLEOTIDE SEQUENCE [LARGE SCALE GENOMIC DNA]</scope>
    <source>
        <strain evidence="2">ID-206-W2</strain>
    </source>
</reference>
<proteinExistence type="predicted"/>
<dbReference type="OrthoDB" id="10314540at2759"/>
<sequence>MIENPPILDYDSCVDIVFSCLKENPLVLIPIQVPEFLYKIKNNLLPEYFLFSLIALGYDCLVPINDINPICSTDFWGDWDDSMYDSSSKKRKIFSKKPPKETPYPIHSRDSYAEAAYQLITKEKNNTSPEFIWAGCILSMYFWNTISRKKFHRVMG</sequence>
<organism evidence="1 2">
    <name type="scientific">Smittium culicis</name>
    <dbReference type="NCBI Taxonomy" id="133412"/>
    <lineage>
        <taxon>Eukaryota</taxon>
        <taxon>Fungi</taxon>
        <taxon>Fungi incertae sedis</taxon>
        <taxon>Zoopagomycota</taxon>
        <taxon>Kickxellomycotina</taxon>
        <taxon>Harpellomycetes</taxon>
        <taxon>Harpellales</taxon>
        <taxon>Legeriomycetaceae</taxon>
        <taxon>Smittium</taxon>
    </lineage>
</organism>
<dbReference type="AlphaFoldDB" id="A0A1R1YR01"/>
<name>A0A1R1YR01_9FUNG</name>
<protein>
    <submittedName>
        <fullName evidence="1">Uncharacterized protein</fullName>
    </submittedName>
</protein>
<comment type="caution">
    <text evidence="1">The sequence shown here is derived from an EMBL/GenBank/DDBJ whole genome shotgun (WGS) entry which is preliminary data.</text>
</comment>
<accession>A0A1R1YR01</accession>
<keyword evidence="2" id="KW-1185">Reference proteome</keyword>
<dbReference type="EMBL" id="LSSM01000309">
    <property type="protein sequence ID" value="OMJ29339.1"/>
    <property type="molecule type" value="Genomic_DNA"/>
</dbReference>
<dbReference type="Proteomes" id="UP000187429">
    <property type="component" value="Unassembled WGS sequence"/>
</dbReference>